<organism evidence="2 3">
    <name type="scientific">Batillaria attramentaria</name>
    <dbReference type="NCBI Taxonomy" id="370345"/>
    <lineage>
        <taxon>Eukaryota</taxon>
        <taxon>Metazoa</taxon>
        <taxon>Spiralia</taxon>
        <taxon>Lophotrochozoa</taxon>
        <taxon>Mollusca</taxon>
        <taxon>Gastropoda</taxon>
        <taxon>Caenogastropoda</taxon>
        <taxon>Sorbeoconcha</taxon>
        <taxon>Cerithioidea</taxon>
        <taxon>Batillariidae</taxon>
        <taxon>Batillaria</taxon>
    </lineage>
</organism>
<dbReference type="EMBL" id="JACVVK020000169">
    <property type="protein sequence ID" value="KAK7487099.1"/>
    <property type="molecule type" value="Genomic_DNA"/>
</dbReference>
<proteinExistence type="predicted"/>
<evidence type="ECO:0000313" key="3">
    <source>
        <dbReference type="Proteomes" id="UP001519460"/>
    </source>
</evidence>
<feature type="region of interest" description="Disordered" evidence="1">
    <location>
        <begin position="1"/>
        <end position="20"/>
    </location>
</feature>
<evidence type="ECO:0000313" key="2">
    <source>
        <dbReference type="EMBL" id="KAK7487099.1"/>
    </source>
</evidence>
<dbReference type="Proteomes" id="UP001519460">
    <property type="component" value="Unassembled WGS sequence"/>
</dbReference>
<comment type="caution">
    <text evidence="2">The sequence shown here is derived from an EMBL/GenBank/DDBJ whole genome shotgun (WGS) entry which is preliminary data.</text>
</comment>
<gene>
    <name evidence="2" type="ORF">BaRGS_00021594</name>
</gene>
<protein>
    <submittedName>
        <fullName evidence="2">Uncharacterized protein</fullName>
    </submittedName>
</protein>
<sequence>MKSKDASLGKGQSRKQDAAKYTTSLAVVTSSRRLESGRWGAVTEAQVAVLTKPIGLARHAVPLHASVRSVQIWNAGS</sequence>
<keyword evidence="3" id="KW-1185">Reference proteome</keyword>
<accession>A0ABD0KIS9</accession>
<evidence type="ECO:0000256" key="1">
    <source>
        <dbReference type="SAM" id="MobiDB-lite"/>
    </source>
</evidence>
<name>A0ABD0KIS9_9CAEN</name>
<dbReference type="AlphaFoldDB" id="A0ABD0KIS9"/>
<reference evidence="2 3" key="1">
    <citation type="journal article" date="2023" name="Sci. Data">
        <title>Genome assembly of the Korean intertidal mud-creeper Batillaria attramentaria.</title>
        <authorList>
            <person name="Patra A.K."/>
            <person name="Ho P.T."/>
            <person name="Jun S."/>
            <person name="Lee S.J."/>
            <person name="Kim Y."/>
            <person name="Won Y.J."/>
        </authorList>
    </citation>
    <scope>NUCLEOTIDE SEQUENCE [LARGE SCALE GENOMIC DNA]</scope>
    <source>
        <strain evidence="2">Wonlab-2016</strain>
    </source>
</reference>